<dbReference type="Gene3D" id="1.10.150.20">
    <property type="entry name" value="5' to 3' exonuclease, C-terminal subdomain"/>
    <property type="match status" value="1"/>
</dbReference>
<dbReference type="STRING" id="1817832.A3J48_04470"/>
<dbReference type="Pfam" id="PF07499">
    <property type="entry name" value="RuvA_C"/>
    <property type="match status" value="1"/>
</dbReference>
<dbReference type="GO" id="GO:0005737">
    <property type="term" value="C:cytoplasm"/>
    <property type="evidence" value="ECO:0007669"/>
    <property type="project" value="UniProtKB-SubCell"/>
</dbReference>
<dbReference type="Pfam" id="PF14520">
    <property type="entry name" value="HHH_5"/>
    <property type="match status" value="1"/>
</dbReference>
<dbReference type="GO" id="GO:0005524">
    <property type="term" value="F:ATP binding"/>
    <property type="evidence" value="ECO:0007669"/>
    <property type="project" value="InterPro"/>
</dbReference>
<keyword evidence="4 6" id="KW-0233">DNA recombination</keyword>
<comment type="subcellular location">
    <subcellularLocation>
        <location evidence="6">Cytoplasm</location>
    </subcellularLocation>
</comment>
<dbReference type="NCBIfam" id="TIGR00084">
    <property type="entry name" value="ruvA"/>
    <property type="match status" value="1"/>
</dbReference>
<dbReference type="GO" id="GO:0006281">
    <property type="term" value="P:DNA repair"/>
    <property type="evidence" value="ECO:0007669"/>
    <property type="project" value="UniProtKB-UniRule"/>
</dbReference>
<dbReference type="InterPro" id="IPR003583">
    <property type="entry name" value="Hlx-hairpin-Hlx_DNA-bd_motif"/>
</dbReference>
<comment type="subunit">
    <text evidence="6">Homotetramer. Forms an RuvA(8)-RuvB(12)-Holliday junction (HJ) complex. HJ DNA is sandwiched between 2 RuvA tetramers; dsDNA enters through RuvA and exits via RuvB. An RuvB hexamer assembles on each DNA strand where it exits the tetramer. Each RuvB hexamer is contacted by two RuvA subunits (via domain III) on 2 adjacent RuvB subunits; this complex drives branch migration. In the full resolvosome a probable DNA-RuvA(4)-RuvB(12)-RuvC(2) complex forms which resolves the HJ.</text>
</comment>
<dbReference type="Proteomes" id="UP000176786">
    <property type="component" value="Unassembled WGS sequence"/>
</dbReference>
<accession>A0A1F5P8D8</accession>
<dbReference type="AlphaFoldDB" id="A0A1F5P8D8"/>
<keyword evidence="8" id="KW-0378">Hydrolase</keyword>
<dbReference type="SMART" id="SM00278">
    <property type="entry name" value="HhH1"/>
    <property type="match status" value="2"/>
</dbReference>
<dbReference type="GO" id="GO:0000400">
    <property type="term" value="F:four-way junction DNA binding"/>
    <property type="evidence" value="ECO:0007669"/>
    <property type="project" value="UniProtKB-UniRule"/>
</dbReference>
<comment type="domain">
    <text evidence="6">Has three domains with a flexible linker between the domains II and III and assumes an 'L' shape. Domain III is highly mobile and contacts RuvB.</text>
</comment>
<keyword evidence="3 6" id="KW-0238">DNA-binding</keyword>
<proteinExistence type="inferred from homology"/>
<evidence type="ECO:0000256" key="5">
    <source>
        <dbReference type="ARBA" id="ARBA00023204"/>
    </source>
</evidence>
<dbReference type="GO" id="GO:0009379">
    <property type="term" value="C:Holliday junction helicase complex"/>
    <property type="evidence" value="ECO:0007669"/>
    <property type="project" value="InterPro"/>
</dbReference>
<dbReference type="GO" id="GO:0006310">
    <property type="term" value="P:DNA recombination"/>
    <property type="evidence" value="ECO:0007669"/>
    <property type="project" value="UniProtKB-UniRule"/>
</dbReference>
<evidence type="ECO:0000256" key="3">
    <source>
        <dbReference type="ARBA" id="ARBA00023125"/>
    </source>
</evidence>
<comment type="caution">
    <text evidence="8">The sequence shown here is derived from an EMBL/GenBank/DDBJ whole genome shotgun (WGS) entry which is preliminary data.</text>
</comment>
<dbReference type="Gene3D" id="1.10.8.10">
    <property type="entry name" value="DNA helicase RuvA subunit, C-terminal domain"/>
    <property type="match status" value="1"/>
</dbReference>
<keyword evidence="8" id="KW-0547">Nucleotide-binding</keyword>
<evidence type="ECO:0000313" key="8">
    <source>
        <dbReference type="EMBL" id="OGE85972.1"/>
    </source>
</evidence>
<protein>
    <recommendedName>
        <fullName evidence="6">Holliday junction branch migration complex subunit RuvA</fullName>
    </recommendedName>
</protein>
<evidence type="ECO:0000256" key="6">
    <source>
        <dbReference type="HAMAP-Rule" id="MF_00031"/>
    </source>
</evidence>
<keyword evidence="1 6" id="KW-0963">Cytoplasm</keyword>
<dbReference type="InterPro" id="IPR010994">
    <property type="entry name" value="RuvA_2-like"/>
</dbReference>
<dbReference type="Pfam" id="PF01330">
    <property type="entry name" value="RuvA_N"/>
    <property type="match status" value="1"/>
</dbReference>
<dbReference type="InterPro" id="IPR000085">
    <property type="entry name" value="RuvA"/>
</dbReference>
<gene>
    <name evidence="6" type="primary">ruvA</name>
    <name evidence="8" type="ORF">A3J48_04470</name>
</gene>
<dbReference type="GO" id="GO:0048476">
    <property type="term" value="C:Holliday junction resolvase complex"/>
    <property type="evidence" value="ECO:0007669"/>
    <property type="project" value="UniProtKB-UniRule"/>
</dbReference>
<dbReference type="EMBL" id="MFES01000019">
    <property type="protein sequence ID" value="OGE85972.1"/>
    <property type="molecule type" value="Genomic_DNA"/>
</dbReference>
<dbReference type="CDD" id="cd14332">
    <property type="entry name" value="UBA_RuvA_C"/>
    <property type="match status" value="1"/>
</dbReference>
<dbReference type="InterPro" id="IPR013849">
    <property type="entry name" value="DNA_helicase_Holl-junc_RuvA_I"/>
</dbReference>
<comment type="caution">
    <text evidence="6">Lacks conserved residue(s) required for the propagation of feature annotation.</text>
</comment>
<dbReference type="HAMAP" id="MF_00031">
    <property type="entry name" value="DNA_HJ_migration_RuvA"/>
    <property type="match status" value="1"/>
</dbReference>
<keyword evidence="5 6" id="KW-0234">DNA repair</keyword>
<comment type="similarity">
    <text evidence="6">Belongs to the RuvA family.</text>
</comment>
<comment type="function">
    <text evidence="6">The RuvA-RuvB-RuvC complex processes Holliday junction (HJ) DNA during genetic recombination and DNA repair, while the RuvA-RuvB complex plays an important role in the rescue of blocked DNA replication forks via replication fork reversal (RFR). RuvA specifically binds to HJ cruciform DNA, conferring on it an open structure. The RuvB hexamer acts as an ATP-dependent pump, pulling dsDNA into and through the RuvAB complex. HJ branch migration allows RuvC to scan DNA until it finds its consensus sequence, where it cleaves and resolves the cruciform DNA.</text>
</comment>
<dbReference type="InterPro" id="IPR036267">
    <property type="entry name" value="RuvA_C_sf"/>
</dbReference>
<keyword evidence="2 6" id="KW-0227">DNA damage</keyword>
<reference evidence="8 9" key="1">
    <citation type="journal article" date="2016" name="Nat. Commun.">
        <title>Thousands of microbial genomes shed light on interconnected biogeochemical processes in an aquifer system.</title>
        <authorList>
            <person name="Anantharaman K."/>
            <person name="Brown C.T."/>
            <person name="Hug L.A."/>
            <person name="Sharon I."/>
            <person name="Castelle C.J."/>
            <person name="Probst A.J."/>
            <person name="Thomas B.C."/>
            <person name="Singh A."/>
            <person name="Wilkins M.J."/>
            <person name="Karaoz U."/>
            <person name="Brodie E.L."/>
            <person name="Williams K.H."/>
            <person name="Hubbard S.S."/>
            <person name="Banfield J.F."/>
        </authorList>
    </citation>
    <scope>NUCLEOTIDE SEQUENCE [LARGE SCALE GENOMIC DNA]</scope>
</reference>
<organism evidence="8 9">
    <name type="scientific">Candidatus Doudnabacteria bacterium RIFCSPHIGHO2_02_FULL_46_11</name>
    <dbReference type="NCBI Taxonomy" id="1817832"/>
    <lineage>
        <taxon>Bacteria</taxon>
        <taxon>Candidatus Doudnaibacteriota</taxon>
    </lineage>
</organism>
<sequence>MIRTLRGKILSKVPPQAVVEVGGLGYGIFAPFDAFEIFKLNEEVFLFTYHHITEDRQQLYGFLTVDQRDFFELLLTVSGVGPKSALSVVSSNTTDVLRSAIAEGGGDIFASIAGIGKKTAERIIVDLKSKIGIQPGMSSSYGDTYEALRALGFGPAEVRQALAGLPPQTKDTQEQIKLALKALAKR</sequence>
<evidence type="ECO:0000256" key="1">
    <source>
        <dbReference type="ARBA" id="ARBA00022490"/>
    </source>
</evidence>
<dbReference type="InterPro" id="IPR012340">
    <property type="entry name" value="NA-bd_OB-fold"/>
</dbReference>
<keyword evidence="8" id="KW-0067">ATP-binding</keyword>
<feature type="region of interest" description="Domain III" evidence="6">
    <location>
        <begin position="138"/>
        <end position="186"/>
    </location>
</feature>
<name>A0A1F5P8D8_9BACT</name>
<evidence type="ECO:0000313" key="9">
    <source>
        <dbReference type="Proteomes" id="UP000176786"/>
    </source>
</evidence>
<evidence type="ECO:0000256" key="4">
    <source>
        <dbReference type="ARBA" id="ARBA00023172"/>
    </source>
</evidence>
<dbReference type="SUPFAM" id="SSF47781">
    <property type="entry name" value="RuvA domain 2-like"/>
    <property type="match status" value="1"/>
</dbReference>
<dbReference type="Gene3D" id="2.40.50.140">
    <property type="entry name" value="Nucleic acid-binding proteins"/>
    <property type="match status" value="1"/>
</dbReference>
<dbReference type="SUPFAM" id="SSF46929">
    <property type="entry name" value="DNA helicase RuvA subunit, C-terminal domain"/>
    <property type="match status" value="1"/>
</dbReference>
<dbReference type="GO" id="GO:0009378">
    <property type="term" value="F:four-way junction helicase activity"/>
    <property type="evidence" value="ECO:0007669"/>
    <property type="project" value="InterPro"/>
</dbReference>
<dbReference type="SUPFAM" id="SSF50249">
    <property type="entry name" value="Nucleic acid-binding proteins"/>
    <property type="match status" value="1"/>
</dbReference>
<feature type="domain" description="Helix-hairpin-helix DNA-binding motif class 1" evidence="7">
    <location>
        <begin position="107"/>
        <end position="126"/>
    </location>
</feature>
<feature type="domain" description="Helix-hairpin-helix DNA-binding motif class 1" evidence="7">
    <location>
        <begin position="72"/>
        <end position="91"/>
    </location>
</feature>
<keyword evidence="8" id="KW-0347">Helicase</keyword>
<evidence type="ECO:0000256" key="2">
    <source>
        <dbReference type="ARBA" id="ARBA00022763"/>
    </source>
</evidence>
<evidence type="ECO:0000259" key="7">
    <source>
        <dbReference type="SMART" id="SM00278"/>
    </source>
</evidence>
<dbReference type="InterPro" id="IPR011114">
    <property type="entry name" value="RuvA_C"/>
</dbReference>